<dbReference type="InterPro" id="IPR013538">
    <property type="entry name" value="ASHA1/2-like_C"/>
</dbReference>
<dbReference type="InterPro" id="IPR023393">
    <property type="entry name" value="START-like_dom_sf"/>
</dbReference>
<reference evidence="3 4" key="1">
    <citation type="submission" date="2019-02" db="EMBL/GenBank/DDBJ databases">
        <title>Draft genome sequences of novel Actinobacteria.</title>
        <authorList>
            <person name="Sahin N."/>
            <person name="Ay H."/>
            <person name="Saygin H."/>
        </authorList>
    </citation>
    <scope>NUCLEOTIDE SEQUENCE [LARGE SCALE GENOMIC DNA]</scope>
    <source>
        <strain evidence="3 4">KC603</strain>
    </source>
</reference>
<keyword evidence="4" id="KW-1185">Reference proteome</keyword>
<organism evidence="3 4">
    <name type="scientific">Jiangella ureilytica</name>
    <dbReference type="NCBI Taxonomy" id="2530374"/>
    <lineage>
        <taxon>Bacteria</taxon>
        <taxon>Bacillati</taxon>
        <taxon>Actinomycetota</taxon>
        <taxon>Actinomycetes</taxon>
        <taxon>Jiangellales</taxon>
        <taxon>Jiangellaceae</taxon>
        <taxon>Jiangella</taxon>
    </lineage>
</organism>
<dbReference type="Gene3D" id="3.30.530.20">
    <property type="match status" value="1"/>
</dbReference>
<dbReference type="OrthoDB" id="268331at2"/>
<dbReference type="Proteomes" id="UP000295621">
    <property type="component" value="Unassembled WGS sequence"/>
</dbReference>
<proteinExistence type="inferred from homology"/>
<comment type="caution">
    <text evidence="3">The sequence shown here is derived from an EMBL/GenBank/DDBJ whole genome shotgun (WGS) entry which is preliminary data.</text>
</comment>
<name>A0A4R4RXP5_9ACTN</name>
<accession>A0A4R4RXP5</accession>
<dbReference type="RefSeq" id="WP_131978346.1">
    <property type="nucleotide sequence ID" value="NZ_SMKL01000003.1"/>
</dbReference>
<evidence type="ECO:0000256" key="1">
    <source>
        <dbReference type="ARBA" id="ARBA00006817"/>
    </source>
</evidence>
<evidence type="ECO:0000313" key="3">
    <source>
        <dbReference type="EMBL" id="TDC54546.1"/>
    </source>
</evidence>
<dbReference type="AlphaFoldDB" id="A0A4R4RXP5"/>
<dbReference type="SUPFAM" id="SSF55961">
    <property type="entry name" value="Bet v1-like"/>
    <property type="match status" value="1"/>
</dbReference>
<dbReference type="Pfam" id="PF08327">
    <property type="entry name" value="AHSA1"/>
    <property type="match status" value="1"/>
</dbReference>
<protein>
    <recommendedName>
        <fullName evidence="2">Activator of Hsp90 ATPase homologue 1/2-like C-terminal domain-containing protein</fullName>
    </recommendedName>
</protein>
<sequence>MNHVPPLRREVLVQAAPAVAFDVFTSRIGRWWPLAEHGVYHERAATVVFDGGVLVERSTTGEESVWGTVTHWEPPATVAFTWHPGRPADAAGLVEVSFGAVDGGTLVTLRHSGWEAYADPAAARADYDHGWPTVLGRYSDEVARAGDAATWALLLHRPAPDAGIAGPIVDDPRFREHVAFLGRMRAAGHLVAAGPLGDADGEGVTVLRLPGSGRDAEIVRLASEDDRSVRDGLFTVAVRPWRVTLTGPNDG</sequence>
<evidence type="ECO:0000313" key="4">
    <source>
        <dbReference type="Proteomes" id="UP000295621"/>
    </source>
</evidence>
<dbReference type="EMBL" id="SMKL01000003">
    <property type="protein sequence ID" value="TDC54546.1"/>
    <property type="molecule type" value="Genomic_DNA"/>
</dbReference>
<comment type="similarity">
    <text evidence="1">Belongs to the AHA1 family.</text>
</comment>
<feature type="domain" description="Activator of Hsp90 ATPase homologue 1/2-like C-terminal" evidence="2">
    <location>
        <begin position="15"/>
        <end position="135"/>
    </location>
</feature>
<evidence type="ECO:0000259" key="2">
    <source>
        <dbReference type="Pfam" id="PF08327"/>
    </source>
</evidence>
<gene>
    <name evidence="3" type="ORF">E1212_01975</name>
</gene>